<dbReference type="PANTHER" id="PTHR23227">
    <property type="entry name" value="BUCENTAUR RELATED"/>
    <property type="match status" value="1"/>
</dbReference>
<dbReference type="AlphaFoldDB" id="A0A0A9WMM5"/>
<evidence type="ECO:0000313" key="1">
    <source>
        <dbReference type="EMBL" id="JAG08661.1"/>
    </source>
</evidence>
<reference evidence="1" key="1">
    <citation type="journal article" date="2014" name="PLoS ONE">
        <title>Transcriptome-Based Identification of ABC Transporters in the Western Tarnished Plant Bug Lygus hesperus.</title>
        <authorList>
            <person name="Hull J.J."/>
            <person name="Chaney K."/>
            <person name="Geib S.M."/>
            <person name="Fabrick J.A."/>
            <person name="Brent C.S."/>
            <person name="Walsh D."/>
            <person name="Lavine L.C."/>
        </authorList>
    </citation>
    <scope>NUCLEOTIDE SEQUENCE</scope>
</reference>
<accession>A0A0A9WMM5</accession>
<proteinExistence type="predicted"/>
<dbReference type="PANTHER" id="PTHR23227:SF67">
    <property type="entry name" value="CRANIOFACIAL DEVELOPMENT PROTEIN 2-LIKE"/>
    <property type="match status" value="1"/>
</dbReference>
<dbReference type="EMBL" id="GBHO01034943">
    <property type="protein sequence ID" value="JAG08661.1"/>
    <property type="molecule type" value="Transcribed_RNA"/>
</dbReference>
<dbReference type="InterPro" id="IPR027124">
    <property type="entry name" value="Swc5/CFDP1/2"/>
</dbReference>
<dbReference type="InterPro" id="IPR036691">
    <property type="entry name" value="Endo/exonu/phosph_ase_sf"/>
</dbReference>
<name>A0A0A9WMM5_LYGHE</name>
<gene>
    <name evidence="1" type="primary">CFDP2_48</name>
    <name evidence="1" type="ORF">CM83_9749</name>
</gene>
<feature type="non-terminal residue" evidence="1">
    <location>
        <position position="203"/>
    </location>
</feature>
<sequence length="203" mass="22853">MKGKFYNYSLWSVHAPTEPSEEEDKDAFYNKLEQCLDECPQADIKIVIGDFNAQVGKEVIYKPTIGMNSLHQVSNDNGKRMIGLAASRGLVVGSSLFPHKRIHLATWKSNDGSTTNQIDHILMSARHISGLEDVRTYRGANVDSDHYLVISKIRARISTARNQRNIPQQKWNLEKLKDPETKLLFADTIDSKLRNEAQGAGVD</sequence>
<reference evidence="1" key="2">
    <citation type="submission" date="2014-07" db="EMBL/GenBank/DDBJ databases">
        <authorList>
            <person name="Hull J."/>
        </authorList>
    </citation>
    <scope>NUCLEOTIDE SEQUENCE</scope>
</reference>
<protein>
    <submittedName>
        <fullName evidence="1">Craniofacial development protein 2</fullName>
    </submittedName>
</protein>
<organism evidence="1">
    <name type="scientific">Lygus hesperus</name>
    <name type="common">Western plant bug</name>
    <dbReference type="NCBI Taxonomy" id="30085"/>
    <lineage>
        <taxon>Eukaryota</taxon>
        <taxon>Metazoa</taxon>
        <taxon>Ecdysozoa</taxon>
        <taxon>Arthropoda</taxon>
        <taxon>Hexapoda</taxon>
        <taxon>Insecta</taxon>
        <taxon>Pterygota</taxon>
        <taxon>Neoptera</taxon>
        <taxon>Paraneoptera</taxon>
        <taxon>Hemiptera</taxon>
        <taxon>Heteroptera</taxon>
        <taxon>Panheteroptera</taxon>
        <taxon>Cimicomorpha</taxon>
        <taxon>Miridae</taxon>
        <taxon>Mirini</taxon>
        <taxon>Lygus</taxon>
    </lineage>
</organism>
<dbReference type="SUPFAM" id="SSF56219">
    <property type="entry name" value="DNase I-like"/>
    <property type="match status" value="1"/>
</dbReference>
<dbReference type="Gene3D" id="3.60.10.10">
    <property type="entry name" value="Endonuclease/exonuclease/phosphatase"/>
    <property type="match status" value="1"/>
</dbReference>